<keyword evidence="2" id="KW-1185">Reference proteome</keyword>
<gene>
    <name evidence="1" type="ORF">XYLVIOL_LOCUS10992</name>
</gene>
<evidence type="ECO:0000313" key="2">
    <source>
        <dbReference type="Proteomes" id="UP001642520"/>
    </source>
</evidence>
<reference evidence="1 2" key="1">
    <citation type="submission" date="2024-08" db="EMBL/GenBank/DDBJ databases">
        <authorList>
            <person name="Will J Nash"/>
            <person name="Angela Man"/>
            <person name="Seanna McTaggart"/>
            <person name="Kendall Baker"/>
            <person name="Tom Barker"/>
            <person name="Leah Catchpole"/>
            <person name="Alex Durrant"/>
            <person name="Karim Gharbi"/>
            <person name="Naomi Irish"/>
            <person name="Gemy Kaithakottil"/>
            <person name="Debby Ku"/>
            <person name="Aaliyah Providence"/>
            <person name="Felix Shaw"/>
            <person name="David Swarbreck"/>
            <person name="Chris Watkins"/>
            <person name="Ann M. McCartney"/>
            <person name="Giulio Formenti"/>
            <person name="Alice Mouton"/>
            <person name="Noel Vella"/>
            <person name="Bjorn M von Reumont"/>
            <person name="Adriana Vella"/>
            <person name="Wilfried Haerty"/>
        </authorList>
    </citation>
    <scope>NUCLEOTIDE SEQUENCE [LARGE SCALE GENOMIC DNA]</scope>
</reference>
<evidence type="ECO:0000313" key="1">
    <source>
        <dbReference type="EMBL" id="CAL7952303.1"/>
    </source>
</evidence>
<protein>
    <submittedName>
        <fullName evidence="1">Uncharacterized protein</fullName>
    </submittedName>
</protein>
<dbReference type="EMBL" id="CAXAJV020001301">
    <property type="protein sequence ID" value="CAL7952303.1"/>
    <property type="molecule type" value="Genomic_DNA"/>
</dbReference>
<sequence length="103" mass="11804">MLDLLSLETRARHGRAVSLRLTSDEEAACCRGDGLSGLLESMAAKSTSKDFRKKWILRREATRFPAERRRPGQCYERRLEVIREGRGKSEAYGGLRAKSRSWF</sequence>
<dbReference type="Proteomes" id="UP001642520">
    <property type="component" value="Unassembled WGS sequence"/>
</dbReference>
<accession>A0ABP1PGE8</accession>
<comment type="caution">
    <text evidence="1">The sequence shown here is derived from an EMBL/GenBank/DDBJ whole genome shotgun (WGS) entry which is preliminary data.</text>
</comment>
<proteinExistence type="predicted"/>
<organism evidence="1 2">
    <name type="scientific">Xylocopa violacea</name>
    <name type="common">Violet carpenter bee</name>
    <name type="synonym">Apis violacea</name>
    <dbReference type="NCBI Taxonomy" id="135666"/>
    <lineage>
        <taxon>Eukaryota</taxon>
        <taxon>Metazoa</taxon>
        <taxon>Ecdysozoa</taxon>
        <taxon>Arthropoda</taxon>
        <taxon>Hexapoda</taxon>
        <taxon>Insecta</taxon>
        <taxon>Pterygota</taxon>
        <taxon>Neoptera</taxon>
        <taxon>Endopterygota</taxon>
        <taxon>Hymenoptera</taxon>
        <taxon>Apocrita</taxon>
        <taxon>Aculeata</taxon>
        <taxon>Apoidea</taxon>
        <taxon>Anthophila</taxon>
        <taxon>Apidae</taxon>
        <taxon>Xylocopa</taxon>
        <taxon>Xylocopa</taxon>
    </lineage>
</organism>
<name>A0ABP1PGE8_XYLVO</name>